<gene>
    <name evidence="2" type="ORF">DB31_7496</name>
</gene>
<proteinExistence type="predicted"/>
<keyword evidence="1" id="KW-0175">Coiled coil</keyword>
<sequence>MPTSGEIIGFLAKTMEWSFEPVKPRTWRNFTAGKRVSMETRQAVFRELAGMFVTAAPTADPEVHEALLAEAEHLFSSNADWWDGLVRLVASIPAADSARLTPQVALRLATSELAQRFAAVLALVRQPCPSEELPDWLQENAMRDTLRALLKGAGVTREALATACKVEKQAVDKWLDAPLPPDRRIKSIVNVSLKQLPPEARREVSDDLLRLRLKAKLAERLAARIGWPELKELGRAFFRLTRSALAALEQVSFASDEERARQLVEWLRMGSDAPIAQKIQPRVAAAERDRYWAQVAQLSSEAWFKRLMLAQRLPTALSRLREIINSKQVRHYNPAHLELMERILMRAPLAPEAVVDFLSGSYPGSDPDDGPRDAYEFYVQRFDDILKEPDRVVAVRRLERIIDLLPLCIEVRPDTRLRGDFERLACRYHCLRVLRLLEQYQDTQRPGASILLPTARSAVEQALQELSLALSALNAEQSQNSREDVQRARATLVALQQALEQGDTQTAVRLAGTLSLDTQEPRSTP</sequence>
<accession>A0A085WKP6</accession>
<dbReference type="Proteomes" id="UP000028725">
    <property type="component" value="Unassembled WGS sequence"/>
</dbReference>
<evidence type="ECO:0000313" key="2">
    <source>
        <dbReference type="EMBL" id="KFE68259.1"/>
    </source>
</evidence>
<keyword evidence="3" id="KW-1185">Reference proteome</keyword>
<dbReference type="AlphaFoldDB" id="A0A085WKP6"/>
<reference evidence="2 3" key="1">
    <citation type="submission" date="2014-04" db="EMBL/GenBank/DDBJ databases">
        <title>Genome assembly of Hyalangium minutum DSM 14724.</title>
        <authorList>
            <person name="Sharma G."/>
            <person name="Subramanian S."/>
        </authorList>
    </citation>
    <scope>NUCLEOTIDE SEQUENCE [LARGE SCALE GENOMIC DNA]</scope>
    <source>
        <strain evidence="2 3">DSM 14724</strain>
    </source>
</reference>
<name>A0A085WKP6_9BACT</name>
<protein>
    <submittedName>
        <fullName evidence="2">Uncharacterized protein</fullName>
    </submittedName>
</protein>
<organism evidence="2 3">
    <name type="scientific">Hyalangium minutum</name>
    <dbReference type="NCBI Taxonomy" id="394096"/>
    <lineage>
        <taxon>Bacteria</taxon>
        <taxon>Pseudomonadati</taxon>
        <taxon>Myxococcota</taxon>
        <taxon>Myxococcia</taxon>
        <taxon>Myxococcales</taxon>
        <taxon>Cystobacterineae</taxon>
        <taxon>Archangiaceae</taxon>
        <taxon>Hyalangium</taxon>
    </lineage>
</organism>
<evidence type="ECO:0000256" key="1">
    <source>
        <dbReference type="SAM" id="Coils"/>
    </source>
</evidence>
<feature type="coiled-coil region" evidence="1">
    <location>
        <begin position="456"/>
        <end position="498"/>
    </location>
</feature>
<dbReference type="EMBL" id="JMCB01000006">
    <property type="protein sequence ID" value="KFE68259.1"/>
    <property type="molecule type" value="Genomic_DNA"/>
</dbReference>
<comment type="caution">
    <text evidence="2">The sequence shown here is derived from an EMBL/GenBank/DDBJ whole genome shotgun (WGS) entry which is preliminary data.</text>
</comment>
<dbReference type="RefSeq" id="WP_044188871.1">
    <property type="nucleotide sequence ID" value="NZ_JMCB01000006.1"/>
</dbReference>
<dbReference type="OrthoDB" id="9801008at2"/>
<evidence type="ECO:0000313" key="3">
    <source>
        <dbReference type="Proteomes" id="UP000028725"/>
    </source>
</evidence>